<dbReference type="SUPFAM" id="SSF49344">
    <property type="entry name" value="CBD9-like"/>
    <property type="match status" value="1"/>
</dbReference>
<dbReference type="GO" id="GO:0016052">
    <property type="term" value="P:carbohydrate catabolic process"/>
    <property type="evidence" value="ECO:0007669"/>
    <property type="project" value="InterPro"/>
</dbReference>
<keyword evidence="4" id="KW-1185">Reference proteome</keyword>
<organism evidence="3 4">
    <name type="scientific">Maribacter algarum</name>
    <name type="common">ex Zhang et al. 2020</name>
    <dbReference type="NCBI Taxonomy" id="2578118"/>
    <lineage>
        <taxon>Bacteria</taxon>
        <taxon>Pseudomonadati</taxon>
        <taxon>Bacteroidota</taxon>
        <taxon>Flavobacteriia</taxon>
        <taxon>Flavobacteriales</taxon>
        <taxon>Flavobacteriaceae</taxon>
        <taxon>Maribacter</taxon>
    </lineage>
</organism>
<feature type="domain" description="DUF5916" evidence="2">
    <location>
        <begin position="302"/>
        <end position="392"/>
    </location>
</feature>
<feature type="domain" description="Carbohydrate-binding" evidence="1">
    <location>
        <begin position="84"/>
        <end position="242"/>
    </location>
</feature>
<reference evidence="3 4" key="1">
    <citation type="submission" date="2019-05" db="EMBL/GenBank/DDBJ databases">
        <authorList>
            <person name="Zhang J.-Y."/>
            <person name="Feg X."/>
            <person name="Du Z.-J."/>
        </authorList>
    </citation>
    <scope>NUCLEOTIDE SEQUENCE [LARGE SCALE GENOMIC DNA]</scope>
    <source>
        <strain evidence="3 4">RZ26</strain>
    </source>
</reference>
<dbReference type="CDD" id="cd09618">
    <property type="entry name" value="CBM9_like_2"/>
    <property type="match status" value="1"/>
</dbReference>
<dbReference type="RefSeq" id="WP_138657037.1">
    <property type="nucleotide sequence ID" value="NZ_VATY01000001.1"/>
</dbReference>
<dbReference type="Pfam" id="PF19313">
    <property type="entry name" value="DUF5916"/>
    <property type="match status" value="1"/>
</dbReference>
<gene>
    <name evidence="3" type="ORF">FEE95_06330</name>
</gene>
<proteinExistence type="predicted"/>
<evidence type="ECO:0000259" key="1">
    <source>
        <dbReference type="Pfam" id="PF06452"/>
    </source>
</evidence>
<accession>A0A5S3Q0E1</accession>
<dbReference type="OrthoDB" id="9786766at2"/>
<protein>
    <submittedName>
        <fullName evidence="3">Uncharacterized protein</fullName>
    </submittedName>
</protein>
<evidence type="ECO:0000313" key="3">
    <source>
        <dbReference type="EMBL" id="TMM59047.1"/>
    </source>
</evidence>
<dbReference type="Pfam" id="PF06452">
    <property type="entry name" value="CBM9_1"/>
    <property type="match status" value="1"/>
</dbReference>
<dbReference type="InterPro" id="IPR010502">
    <property type="entry name" value="Carb-bd_dom_fam9"/>
</dbReference>
<dbReference type="GO" id="GO:0004553">
    <property type="term" value="F:hydrolase activity, hydrolyzing O-glycosyl compounds"/>
    <property type="evidence" value="ECO:0007669"/>
    <property type="project" value="InterPro"/>
</dbReference>
<comment type="caution">
    <text evidence="3">The sequence shown here is derived from an EMBL/GenBank/DDBJ whole genome shotgun (WGS) entry which is preliminary data.</text>
</comment>
<evidence type="ECO:0000259" key="2">
    <source>
        <dbReference type="Pfam" id="PF19313"/>
    </source>
</evidence>
<dbReference type="AlphaFoldDB" id="A0A5S3Q0E1"/>
<dbReference type="GO" id="GO:0030246">
    <property type="term" value="F:carbohydrate binding"/>
    <property type="evidence" value="ECO:0007669"/>
    <property type="project" value="InterPro"/>
</dbReference>
<dbReference type="EMBL" id="VATY01000001">
    <property type="protein sequence ID" value="TMM59047.1"/>
    <property type="molecule type" value="Genomic_DNA"/>
</dbReference>
<sequence>MIVRIIHIKRRFREVIITRFYNRDSKSRAVIKLLVMLFFTGTSISYSQEVSQLEQQSDSKKDFRKSHDFSSIKKVVKITDKVVIDGLVNEPFWDTIEPLHSTQKVPNAGNEPTQKTEIRIAYDDKYLYLSGRLFDTEPNKINANVKRRDDLTENTEWCGLLIDTYNDRENALAFFVTPTGARLDMALSNDIVGPNAFNLSWNTFWDGASKITTAGWFAEIRIPFSSLPFESVDGKTVMGITTWRYLARNDETDIYPPRDLSTGSSFRPSLTQRFVFEDIDEKKPFRIAPYILTGGESNSILSEDMQQYESEEAFIREIGLDAKIGLGSNAIADITLNTDFAQVKVDDQQVNLSRFNLFFPEKRLFFQERASLFDFNFGAFDKVFYSRQIGIVNGRQTRIYGGLRTVAKFGKWEAGFINMQTAAQDDIASENFGIFRIRTRILNENSNLGIIVTNRTDFKGNNNTVYGIDTNIKLFGENYLSARWAQSFDNHFEDTESDNSKYFLQLNKRSQNGLVYTLNYGRTGKDYLPKIGFERRLDYSQLGATFAYNIFPSAESKIVQYGPTVSSTSIWGNTSKVLESRNNQLGFQLLTKLGWNYTIAVETNKEFLLDPLQLAGGITLDPGEYNFNSVSASLVSPVAQRISYATTLDIGNFYDGKKTTLSVAPFMNITPDFIVQGSLSYNKLSFNSRNINKDITLANLKLLYTFSTKLTMSSQVQYNSLSKTYASNFRLRYNPKEGTDFYLVYNGDFNQDVGRVQPFLRSTNYQNIQLKYTYTFQL</sequence>
<dbReference type="Proteomes" id="UP000310314">
    <property type="component" value="Unassembled WGS sequence"/>
</dbReference>
<dbReference type="InterPro" id="IPR045670">
    <property type="entry name" value="DUF5916"/>
</dbReference>
<name>A0A5S3Q0E1_9FLAO</name>
<dbReference type="Gene3D" id="2.60.40.1190">
    <property type="match status" value="1"/>
</dbReference>
<evidence type="ECO:0000313" key="4">
    <source>
        <dbReference type="Proteomes" id="UP000310314"/>
    </source>
</evidence>